<comment type="pathway">
    <text evidence="28">Phospholipid metabolism.</text>
</comment>
<evidence type="ECO:0000256" key="38">
    <source>
        <dbReference type="ARBA" id="ARBA00050971"/>
    </source>
</evidence>
<dbReference type="InterPro" id="IPR011992">
    <property type="entry name" value="EF-hand-dom_pair"/>
</dbReference>
<evidence type="ECO:0000256" key="10">
    <source>
        <dbReference type="ARBA" id="ARBA00022516"/>
    </source>
</evidence>
<dbReference type="Gene3D" id="1.10.238.10">
    <property type="entry name" value="EF-hand"/>
    <property type="match status" value="1"/>
</dbReference>
<evidence type="ECO:0000256" key="5">
    <source>
        <dbReference type="ARBA" id="ARBA00004648"/>
    </source>
</evidence>
<evidence type="ECO:0000256" key="55">
    <source>
        <dbReference type="ARBA" id="ARBA00052725"/>
    </source>
</evidence>
<evidence type="ECO:0000256" key="59">
    <source>
        <dbReference type="ARBA" id="ARBA00077633"/>
    </source>
</evidence>
<evidence type="ECO:0000256" key="61">
    <source>
        <dbReference type="ARBA" id="ARBA00078606"/>
    </source>
</evidence>
<keyword evidence="18" id="KW-0735">Signal-anchor</keyword>
<keyword evidence="68" id="KW-1185">Reference proteome</keyword>
<comment type="catalytic activity">
    <reaction evidence="26">
        <text>1-hexadecanoyl-sn-glycero-3-phosphocholine + hexadecanoyl-CoA = 1,2-dihexadecanoyl-sn-glycero-3-phosphocholine + CoA</text>
        <dbReference type="Rhea" id="RHEA:35983"/>
        <dbReference type="ChEBI" id="CHEBI:57287"/>
        <dbReference type="ChEBI" id="CHEBI:57379"/>
        <dbReference type="ChEBI" id="CHEBI:72998"/>
        <dbReference type="ChEBI" id="CHEBI:72999"/>
    </reaction>
    <physiologicalReaction direction="left-to-right" evidence="26">
        <dbReference type="Rhea" id="RHEA:35984"/>
    </physiologicalReaction>
</comment>
<dbReference type="GO" id="GO:0000139">
    <property type="term" value="C:Golgi membrane"/>
    <property type="evidence" value="ECO:0007669"/>
    <property type="project" value="UniProtKB-SubCell"/>
</dbReference>
<comment type="catalytic activity">
    <reaction evidence="46">
        <text>1-dodecanoyl-sn-glycero-3-phosphocholine + hexadecanoyl-CoA = 1-dodecanoyl-2-hexadecanoyl-sn-glycero-3-phosphocholine + CoA</text>
        <dbReference type="Rhea" id="RHEA:37511"/>
        <dbReference type="ChEBI" id="CHEBI:57287"/>
        <dbReference type="ChEBI" id="CHEBI:57379"/>
        <dbReference type="ChEBI" id="CHEBI:74966"/>
        <dbReference type="ChEBI" id="CHEBI:75017"/>
    </reaction>
    <physiologicalReaction direction="left-to-right" evidence="46">
        <dbReference type="Rhea" id="RHEA:37512"/>
    </physiologicalReaction>
</comment>
<evidence type="ECO:0000256" key="41">
    <source>
        <dbReference type="ARBA" id="ARBA00051392"/>
    </source>
</evidence>
<keyword evidence="22 65" id="KW-0472">Membrane</keyword>
<dbReference type="EC" id="2.3.1.23" evidence="29"/>
<comment type="catalytic activity">
    <reaction evidence="36">
        <text>1-O-hexadecyl-sn-glycero-3-phosphocholine + hexadecanoyl-CoA = 1-O-hexadecyl-2-hexadecanoyl-sn-glycero-3-phosphocholine + CoA</text>
        <dbReference type="Rhea" id="RHEA:37811"/>
        <dbReference type="ChEBI" id="CHEBI:57287"/>
        <dbReference type="ChEBI" id="CHEBI:57379"/>
        <dbReference type="ChEBI" id="CHEBI:64496"/>
        <dbReference type="ChEBI" id="CHEBI:72744"/>
    </reaction>
    <physiologicalReaction direction="left-to-right" evidence="36">
        <dbReference type="Rhea" id="RHEA:37812"/>
    </physiologicalReaction>
</comment>
<evidence type="ECO:0000256" key="6">
    <source>
        <dbReference type="ARBA" id="ARBA00005074"/>
    </source>
</evidence>
<comment type="catalytic activity">
    <reaction evidence="53">
        <text>1-eicosanoyl-sn-glycero-3-phosphocholine + hexadecanoyl-CoA = 1-eicosanoyl-2-hexadecanoyl-sn-glycero-3-phosphocholine + CoA</text>
        <dbReference type="Rhea" id="RHEA:37843"/>
        <dbReference type="ChEBI" id="CHEBI:57287"/>
        <dbReference type="ChEBI" id="CHEBI:57379"/>
        <dbReference type="ChEBI" id="CHEBI:74968"/>
        <dbReference type="ChEBI" id="CHEBI:75294"/>
    </reaction>
    <physiologicalReaction direction="left-to-right" evidence="53">
        <dbReference type="Rhea" id="RHEA:37844"/>
    </physiologicalReaction>
</comment>
<evidence type="ECO:0000256" key="17">
    <source>
        <dbReference type="ARBA" id="ARBA00022837"/>
    </source>
</evidence>
<dbReference type="CDD" id="cd07991">
    <property type="entry name" value="LPLAT_LPCAT1-like"/>
    <property type="match status" value="1"/>
</dbReference>
<evidence type="ECO:0000259" key="66">
    <source>
        <dbReference type="SMART" id="SM00563"/>
    </source>
</evidence>
<gene>
    <name evidence="67" type="primary">LOC110496461</name>
</gene>
<comment type="catalytic activity">
    <reaction evidence="54">
        <text>1-hexadecanoyl-sn-glycero-3-phosphocholine + (9Z)-octadecenoyl-CoA = 1-hexadecanoyl-2-(9Z-octadecenoyl)-sn-glycero-3-phosphocholine + CoA</text>
        <dbReference type="Rhea" id="RHEA:35991"/>
        <dbReference type="ChEBI" id="CHEBI:57287"/>
        <dbReference type="ChEBI" id="CHEBI:57387"/>
        <dbReference type="ChEBI" id="CHEBI:72998"/>
        <dbReference type="ChEBI" id="CHEBI:73001"/>
    </reaction>
    <physiologicalReaction direction="left-to-right" evidence="54">
        <dbReference type="Rhea" id="RHEA:35992"/>
    </physiologicalReaction>
</comment>
<keyword evidence="19 65" id="KW-1133">Transmembrane helix</keyword>
<evidence type="ECO:0000256" key="56">
    <source>
        <dbReference type="ARBA" id="ARBA00066989"/>
    </source>
</evidence>
<dbReference type="EC" id="2.3.1.25" evidence="57"/>
<comment type="catalytic activity">
    <reaction evidence="40">
        <text>dodecanoyl-CoA + 1-hexadecanoyl-sn-glycero-3-phosphocholine = 1-hexadecanoyl-2-dodecanoyl-sn-glycero-3-phosphocholine + CoA</text>
        <dbReference type="Rhea" id="RHEA:37515"/>
        <dbReference type="ChEBI" id="CHEBI:57287"/>
        <dbReference type="ChEBI" id="CHEBI:57375"/>
        <dbReference type="ChEBI" id="CHEBI:72998"/>
        <dbReference type="ChEBI" id="CHEBI:75018"/>
    </reaction>
    <physiologicalReaction direction="left-to-right" evidence="40">
        <dbReference type="Rhea" id="RHEA:37516"/>
    </physiologicalReaction>
</comment>
<dbReference type="Pfam" id="PF01553">
    <property type="entry name" value="Acyltransferase"/>
    <property type="match status" value="1"/>
</dbReference>
<evidence type="ECO:0000256" key="36">
    <source>
        <dbReference type="ARBA" id="ARBA00050900"/>
    </source>
</evidence>
<dbReference type="PANTHER" id="PTHR23063">
    <property type="entry name" value="PHOSPHOLIPID ACYLTRANSFERASE"/>
    <property type="match status" value="1"/>
</dbReference>
<evidence type="ECO:0000256" key="48">
    <source>
        <dbReference type="ARBA" id="ARBA00051927"/>
    </source>
</evidence>
<evidence type="ECO:0000256" key="52">
    <source>
        <dbReference type="ARBA" id="ARBA00052437"/>
    </source>
</evidence>
<evidence type="ECO:0000256" key="2">
    <source>
        <dbReference type="ARBA" id="ARBA00004323"/>
    </source>
</evidence>
<feature type="transmembrane region" description="Helical" evidence="65">
    <location>
        <begin position="53"/>
        <end position="70"/>
    </location>
</feature>
<evidence type="ECO:0000256" key="19">
    <source>
        <dbReference type="ARBA" id="ARBA00022989"/>
    </source>
</evidence>
<dbReference type="EC" id="2.3.1.67" evidence="56"/>
<comment type="subcellular location">
    <subcellularLocation>
        <location evidence="3">Cell membrane</location>
        <topology evidence="3">Single-pass type II membrane protein</topology>
    </subcellularLocation>
    <subcellularLocation>
        <location evidence="5">Endoplasmic reticulum membrane</location>
        <topology evidence="5">Single-pass type II membrane protein</topology>
    </subcellularLocation>
    <subcellularLocation>
        <location evidence="2">Golgi apparatus membrane</location>
        <topology evidence="2">Single-pass type II membrane protein</topology>
    </subcellularLocation>
    <subcellularLocation>
        <location evidence="4">Lipid droplet</location>
    </subcellularLocation>
</comment>
<keyword evidence="25" id="KW-0012">Acyltransferase</keyword>
<evidence type="ECO:0000256" key="20">
    <source>
        <dbReference type="ARBA" id="ARBA00023034"/>
    </source>
</evidence>
<evidence type="ECO:0000256" key="44">
    <source>
        <dbReference type="ARBA" id="ARBA00051526"/>
    </source>
</evidence>
<feature type="domain" description="Phospholipid/glycerol acyltransferase" evidence="66">
    <location>
        <begin position="123"/>
        <end position="233"/>
    </location>
</feature>
<evidence type="ECO:0000256" key="49">
    <source>
        <dbReference type="ARBA" id="ARBA00051964"/>
    </source>
</evidence>
<dbReference type="PANTHER" id="PTHR23063:SF57">
    <property type="entry name" value="LYSOPHOSPHATIDYLCHOLINE ACYLTRANSFERASE 1"/>
    <property type="match status" value="1"/>
</dbReference>
<keyword evidence="11" id="KW-0551">Lipid droplet</keyword>
<comment type="catalytic activity">
    <reaction evidence="34">
        <text>a 1-O-(1Z-alkenyl)-sn-glycero-3-phosphocholine + hexadecanoyl-CoA = 1-O-(1Z)-alkenyl-2-hexadecanoyl-sn-glycero-3-phosphocholine + CoA</text>
        <dbReference type="Rhea" id="RHEA:37819"/>
        <dbReference type="ChEBI" id="CHEBI:57287"/>
        <dbReference type="ChEBI" id="CHEBI:57379"/>
        <dbReference type="ChEBI" id="CHEBI:77287"/>
        <dbReference type="ChEBI" id="CHEBI:77304"/>
    </reaction>
    <physiologicalReaction direction="left-to-right" evidence="34">
        <dbReference type="Rhea" id="RHEA:37820"/>
    </physiologicalReaction>
</comment>
<evidence type="ECO:0000256" key="1">
    <source>
        <dbReference type="ARBA" id="ARBA00001141"/>
    </source>
</evidence>
<evidence type="ECO:0000256" key="7">
    <source>
        <dbReference type="ARBA" id="ARBA00008655"/>
    </source>
</evidence>
<evidence type="ECO:0000256" key="50">
    <source>
        <dbReference type="ARBA" id="ARBA00052300"/>
    </source>
</evidence>
<evidence type="ECO:0000256" key="9">
    <source>
        <dbReference type="ARBA" id="ARBA00022475"/>
    </source>
</evidence>
<comment type="catalytic activity">
    <reaction evidence="41">
        <text>tetradecanoyl-CoA + 1-hexadecanoyl-sn-glycero-3-phosphocholine = 1-hexadecanoyl-2-tetradecanoyl-sn-glycero-3-phosphocholine + CoA</text>
        <dbReference type="Rhea" id="RHEA:37867"/>
        <dbReference type="ChEBI" id="CHEBI:57287"/>
        <dbReference type="ChEBI" id="CHEBI:57385"/>
        <dbReference type="ChEBI" id="CHEBI:72998"/>
        <dbReference type="ChEBI" id="CHEBI:75304"/>
    </reaction>
    <physiologicalReaction direction="left-to-right" evidence="41">
        <dbReference type="Rhea" id="RHEA:37868"/>
    </physiologicalReaction>
</comment>
<dbReference type="SUPFAM" id="SSF47473">
    <property type="entry name" value="EF-hand"/>
    <property type="match status" value="1"/>
</dbReference>
<evidence type="ECO:0000256" key="14">
    <source>
        <dbReference type="ARBA" id="ARBA00022723"/>
    </source>
</evidence>
<dbReference type="KEGG" id="omy:110496461"/>
<evidence type="ECO:0000313" key="67">
    <source>
        <dbReference type="Ensembl" id="ENSOMYP00000050416.2"/>
    </source>
</evidence>
<comment type="catalytic activity">
    <reaction evidence="55">
        <text>(4Z,7Z,10Z,13Z,16Z,19Z)-docosahexaenoyl-CoA + 1-hexadecanoyl-sn-glycero-3-phosphocholine = 1-hexadecanoyl-2-(4Z,7Z,10Z,13Z,16Z,19Z-docosahexaenoyl)-sn-glycero-3-phosphocholine + CoA</text>
        <dbReference type="Rhea" id="RHEA:37475"/>
        <dbReference type="ChEBI" id="CHEBI:57287"/>
        <dbReference type="ChEBI" id="CHEBI:72998"/>
        <dbReference type="ChEBI" id="CHEBI:74298"/>
        <dbReference type="ChEBI" id="CHEBI:74963"/>
    </reaction>
    <physiologicalReaction direction="left-to-right" evidence="55">
        <dbReference type="Rhea" id="RHEA:37476"/>
    </physiologicalReaction>
</comment>
<evidence type="ECO:0000256" key="22">
    <source>
        <dbReference type="ARBA" id="ARBA00023136"/>
    </source>
</evidence>
<keyword evidence="14" id="KW-0479">Metal-binding</keyword>
<comment type="catalytic activity">
    <reaction evidence="30">
        <text>1-acyl-sn-glycero-3-phospho-(1'-sn-glycerol) + an acyl-CoA = a 1,2-diacyl-sn-glycero-3-phospho-(1'-sn-glycerol) + CoA</text>
        <dbReference type="Rhea" id="RHEA:33203"/>
        <dbReference type="ChEBI" id="CHEBI:57287"/>
        <dbReference type="ChEBI" id="CHEBI:58342"/>
        <dbReference type="ChEBI" id="CHEBI:64716"/>
        <dbReference type="ChEBI" id="CHEBI:64840"/>
    </reaction>
    <physiologicalReaction direction="left-to-right" evidence="30">
        <dbReference type="Rhea" id="RHEA:33204"/>
    </physiologicalReaction>
</comment>
<dbReference type="GO" id="GO:0003841">
    <property type="term" value="F:1-acylglycerol-3-phosphate O-acyltransferase activity"/>
    <property type="evidence" value="ECO:0007669"/>
    <property type="project" value="UniProtKB-EC"/>
</dbReference>
<evidence type="ECO:0000256" key="11">
    <source>
        <dbReference type="ARBA" id="ARBA00022677"/>
    </source>
</evidence>
<comment type="catalytic activity">
    <reaction evidence="51">
        <text>1-tetradecanoyl-sn-glycero-3-phosphocholine + hexadecanoyl-CoA = 1-tetradecanoyl-2-hexadecanoyl-sn-glycero-3-phosphocholine + CoA</text>
        <dbReference type="Rhea" id="RHEA:37655"/>
        <dbReference type="ChEBI" id="CHEBI:57287"/>
        <dbReference type="ChEBI" id="CHEBI:57379"/>
        <dbReference type="ChEBI" id="CHEBI:64489"/>
        <dbReference type="ChEBI" id="CHEBI:75062"/>
    </reaction>
    <physiologicalReaction direction="left-to-right" evidence="51">
        <dbReference type="Rhea" id="RHEA:37656"/>
    </physiologicalReaction>
</comment>
<reference evidence="67" key="2">
    <citation type="submission" date="2025-08" db="UniProtKB">
        <authorList>
            <consortium name="Ensembl"/>
        </authorList>
    </citation>
    <scope>IDENTIFICATION</scope>
</reference>
<evidence type="ECO:0000256" key="57">
    <source>
        <dbReference type="ARBA" id="ARBA00067078"/>
    </source>
</evidence>
<evidence type="ECO:0000256" key="39">
    <source>
        <dbReference type="ARBA" id="ARBA00051079"/>
    </source>
</evidence>
<dbReference type="SMART" id="SM00563">
    <property type="entry name" value="PlsC"/>
    <property type="match status" value="1"/>
</dbReference>
<keyword evidence="10" id="KW-0444">Lipid biosynthesis</keyword>
<keyword evidence="17" id="KW-0106">Calcium</keyword>
<evidence type="ECO:0000256" key="62">
    <source>
        <dbReference type="ARBA" id="ARBA00079784"/>
    </source>
</evidence>
<dbReference type="Ensembl" id="ENSOMYT00000054781.2">
    <property type="protein sequence ID" value="ENSOMYP00000050416.2"/>
    <property type="gene ID" value="ENSOMYG00000022883.2"/>
</dbReference>
<dbReference type="AlphaFoldDB" id="A0A8C7REF0"/>
<keyword evidence="15" id="KW-0677">Repeat</keyword>
<dbReference type="FunFam" id="1.10.238.10:FF:000379">
    <property type="entry name" value="Lysophosphatidylcholine acyltransferase 1"/>
    <property type="match status" value="1"/>
</dbReference>
<evidence type="ECO:0000256" key="32">
    <source>
        <dbReference type="ARBA" id="ARBA00050162"/>
    </source>
</evidence>
<keyword evidence="24" id="KW-1208">Phospholipid metabolism</keyword>
<dbReference type="EC" id="2.3.1.51" evidence="8"/>
<keyword evidence="16" id="KW-0256">Endoplasmic reticulum</keyword>
<evidence type="ECO:0000256" key="33">
    <source>
        <dbReference type="ARBA" id="ARBA00050502"/>
    </source>
</evidence>
<dbReference type="GO" id="GO:0005811">
    <property type="term" value="C:lipid droplet"/>
    <property type="evidence" value="ECO:0007669"/>
    <property type="project" value="UniProtKB-SubCell"/>
</dbReference>
<evidence type="ECO:0000256" key="63">
    <source>
        <dbReference type="ARBA" id="ARBA00080539"/>
    </source>
</evidence>
<dbReference type="RefSeq" id="XP_021428063.1">
    <property type="nucleotide sequence ID" value="XM_021572388.2"/>
</dbReference>
<evidence type="ECO:0000256" key="40">
    <source>
        <dbReference type="ARBA" id="ARBA00051266"/>
    </source>
</evidence>
<keyword evidence="23" id="KW-0594">Phospholipid biosynthesis</keyword>
<keyword evidence="13 65" id="KW-0812">Transmembrane</keyword>
<comment type="catalytic activity">
    <reaction evidence="39">
        <text>1-O-octadecyl-sn-glycero-3-phosphocholine + hexadecanoyl-CoA = 1-O-octadecyl-2-hexadecanoyl-sn-glycero-3-phosphocholine + CoA</text>
        <dbReference type="Rhea" id="RHEA:37839"/>
        <dbReference type="ChEBI" id="CHEBI:57287"/>
        <dbReference type="ChEBI" id="CHEBI:57379"/>
        <dbReference type="ChEBI" id="CHEBI:75216"/>
        <dbReference type="ChEBI" id="CHEBI:75290"/>
    </reaction>
    <physiologicalReaction direction="left-to-right" evidence="39">
        <dbReference type="Rhea" id="RHEA:37840"/>
    </physiologicalReaction>
</comment>
<dbReference type="GeneTree" id="ENSGT01030000234574"/>
<dbReference type="GO" id="GO:0047184">
    <property type="term" value="F:1-acylglycerophosphocholine O-acyltransferase activity"/>
    <property type="evidence" value="ECO:0007669"/>
    <property type="project" value="UniProtKB-EC"/>
</dbReference>
<evidence type="ECO:0000256" key="23">
    <source>
        <dbReference type="ARBA" id="ARBA00023209"/>
    </source>
</evidence>
<evidence type="ECO:0000256" key="28">
    <source>
        <dbReference type="ARBA" id="ARBA00025707"/>
    </source>
</evidence>
<dbReference type="GeneID" id="110496461"/>
<evidence type="ECO:0000256" key="46">
    <source>
        <dbReference type="ARBA" id="ARBA00051692"/>
    </source>
</evidence>
<dbReference type="GO" id="GO:0005789">
    <property type="term" value="C:endoplasmic reticulum membrane"/>
    <property type="evidence" value="ECO:0007669"/>
    <property type="project" value="UniProtKB-SubCell"/>
</dbReference>
<evidence type="ECO:0000256" key="21">
    <source>
        <dbReference type="ARBA" id="ARBA00023098"/>
    </source>
</evidence>
<keyword evidence="12" id="KW-0808">Transferase</keyword>
<evidence type="ECO:0000256" key="26">
    <source>
        <dbReference type="ARBA" id="ARBA00024460"/>
    </source>
</evidence>
<reference evidence="67" key="3">
    <citation type="submission" date="2025-09" db="UniProtKB">
        <authorList>
            <consortium name="Ensembl"/>
        </authorList>
    </citation>
    <scope>IDENTIFICATION</scope>
</reference>
<evidence type="ECO:0000256" key="64">
    <source>
        <dbReference type="ARBA" id="ARBA00083690"/>
    </source>
</evidence>
<comment type="catalytic activity">
    <reaction evidence="45">
        <text>a 1-O-(1Z-alkenyl)-sn-glycero-3-phosphocholine + an acyl-CoA = a 1-O-(1Z-alkenyl)-2-acyl-sn-glycero-3-phosphocholine + CoA</text>
        <dbReference type="Rhea" id="RHEA:10344"/>
        <dbReference type="ChEBI" id="CHEBI:57287"/>
        <dbReference type="ChEBI" id="CHEBI:58342"/>
        <dbReference type="ChEBI" id="CHEBI:77286"/>
        <dbReference type="ChEBI" id="CHEBI:77287"/>
        <dbReference type="EC" id="2.3.1.25"/>
    </reaction>
</comment>
<evidence type="ECO:0000256" key="13">
    <source>
        <dbReference type="ARBA" id="ARBA00022692"/>
    </source>
</evidence>
<evidence type="ECO:0000256" key="60">
    <source>
        <dbReference type="ARBA" id="ARBA00078384"/>
    </source>
</evidence>
<evidence type="ECO:0000256" key="54">
    <source>
        <dbReference type="ARBA" id="ARBA00052694"/>
    </source>
</evidence>
<evidence type="ECO:0000256" key="8">
    <source>
        <dbReference type="ARBA" id="ARBA00013211"/>
    </source>
</evidence>
<comment type="catalytic activity">
    <reaction evidence="1">
        <text>a 1-acyl-sn-glycero-3-phosphate + an acyl-CoA = a 1,2-diacyl-sn-glycero-3-phosphate + CoA</text>
        <dbReference type="Rhea" id="RHEA:19709"/>
        <dbReference type="ChEBI" id="CHEBI:57287"/>
        <dbReference type="ChEBI" id="CHEBI:57970"/>
        <dbReference type="ChEBI" id="CHEBI:58342"/>
        <dbReference type="ChEBI" id="CHEBI:58608"/>
        <dbReference type="EC" id="2.3.1.51"/>
    </reaction>
</comment>
<dbReference type="OrthoDB" id="272512at2759"/>
<evidence type="ECO:0000256" key="53">
    <source>
        <dbReference type="ARBA" id="ARBA00052662"/>
    </source>
</evidence>
<evidence type="ECO:0000256" key="31">
    <source>
        <dbReference type="ARBA" id="ARBA00050110"/>
    </source>
</evidence>
<comment type="catalytic activity">
    <reaction evidence="52">
        <text>eicosanoyl-CoA + 1-hexadecanoyl-sn-glycero-3-phosphocholine = 1-hexadecanoyl-2-eicosanoyl-sn-glycero-3-phosphocholine + CoA</text>
        <dbReference type="Rhea" id="RHEA:43264"/>
        <dbReference type="ChEBI" id="CHEBI:57287"/>
        <dbReference type="ChEBI" id="CHEBI:57380"/>
        <dbReference type="ChEBI" id="CHEBI:72998"/>
        <dbReference type="ChEBI" id="CHEBI:82943"/>
    </reaction>
    <physiologicalReaction direction="left-to-right" evidence="52">
        <dbReference type="Rhea" id="RHEA:43265"/>
    </physiologicalReaction>
</comment>
<comment type="catalytic activity">
    <reaction evidence="31">
        <text>a 1-acyl-sn-glycero-3-phosphocholine + hexadecanoyl-CoA = 1-acyl-2-hexadecanoyl-sn-glycero-3-phosphocholine + CoA</text>
        <dbReference type="Rhea" id="RHEA:37803"/>
        <dbReference type="ChEBI" id="CHEBI:57287"/>
        <dbReference type="ChEBI" id="CHEBI:57379"/>
        <dbReference type="ChEBI" id="CHEBI:58168"/>
        <dbReference type="ChEBI" id="CHEBI:75279"/>
    </reaction>
    <physiologicalReaction direction="left-to-right" evidence="31">
        <dbReference type="Rhea" id="RHEA:37804"/>
    </physiologicalReaction>
</comment>
<reference evidence="67" key="1">
    <citation type="submission" date="2020-07" db="EMBL/GenBank/DDBJ databases">
        <title>A long reads based de novo assembly of the rainbow trout Arlee double haploid line genome.</title>
        <authorList>
            <person name="Gao G."/>
            <person name="Palti Y."/>
        </authorList>
    </citation>
    <scope>NUCLEOTIDE SEQUENCE [LARGE SCALE GENOMIC DNA]</scope>
</reference>
<evidence type="ECO:0000256" key="47">
    <source>
        <dbReference type="ARBA" id="ARBA00051878"/>
    </source>
</evidence>
<dbReference type="GO" id="GO:0046872">
    <property type="term" value="F:metal ion binding"/>
    <property type="evidence" value="ECO:0007669"/>
    <property type="project" value="UniProtKB-KW"/>
</dbReference>
<dbReference type="SUPFAM" id="SSF69593">
    <property type="entry name" value="Glycerol-3-phosphate (1)-acyltransferase"/>
    <property type="match status" value="1"/>
</dbReference>
<comment type="catalytic activity">
    <reaction evidence="47">
        <text>1-octadecanoyl-sn-glycero-3-phosphocholine + hexadecanoyl-CoA = 1-octadecanoyl-2-hexadecanoyl-sn-glycero-3-phosphocholine + CoA</text>
        <dbReference type="Rhea" id="RHEA:37527"/>
        <dbReference type="ChEBI" id="CHEBI:57287"/>
        <dbReference type="ChEBI" id="CHEBI:57379"/>
        <dbReference type="ChEBI" id="CHEBI:73858"/>
        <dbReference type="ChEBI" id="CHEBI:75026"/>
    </reaction>
    <physiologicalReaction direction="left-to-right" evidence="47">
        <dbReference type="Rhea" id="RHEA:37528"/>
    </physiologicalReaction>
</comment>
<comment type="catalytic activity">
    <reaction evidence="37">
        <text>1-hexadecanoyl-sn-glycero-3-phosphocholine + acetyl-CoA = 1-hexadecanoyl-2-acetyl-sn-glycero-3-phosphocholine + CoA</text>
        <dbReference type="Rhea" id="RHEA:37703"/>
        <dbReference type="ChEBI" id="CHEBI:57287"/>
        <dbReference type="ChEBI" id="CHEBI:57288"/>
        <dbReference type="ChEBI" id="CHEBI:72998"/>
        <dbReference type="ChEBI" id="CHEBI:75219"/>
    </reaction>
    <physiologicalReaction direction="left-to-right" evidence="37">
        <dbReference type="Rhea" id="RHEA:37704"/>
    </physiologicalReaction>
</comment>
<comment type="similarity">
    <text evidence="7">Belongs to the 1-acyl-sn-glycerol-3-phosphate acyltransferase family.</text>
</comment>
<dbReference type="UniPathway" id="UPA00085"/>
<evidence type="ECO:0000256" key="51">
    <source>
        <dbReference type="ARBA" id="ARBA00052357"/>
    </source>
</evidence>
<evidence type="ECO:0000256" key="30">
    <source>
        <dbReference type="ARBA" id="ARBA00047480"/>
    </source>
</evidence>
<comment type="catalytic activity">
    <reaction evidence="27">
        <text>a 1-acyl-sn-glycero-3-phosphocholine + an acyl-CoA = a 1,2-diacyl-sn-glycero-3-phosphocholine + CoA</text>
        <dbReference type="Rhea" id="RHEA:12937"/>
        <dbReference type="ChEBI" id="CHEBI:57287"/>
        <dbReference type="ChEBI" id="CHEBI:57643"/>
        <dbReference type="ChEBI" id="CHEBI:58168"/>
        <dbReference type="ChEBI" id="CHEBI:58342"/>
        <dbReference type="EC" id="2.3.1.23"/>
    </reaction>
</comment>
<protein>
    <recommendedName>
        <fullName evidence="58">Lysophosphatidylcholine acyltransferase 1</fullName>
        <ecNumber evidence="29">2.3.1.23</ecNumber>
        <ecNumber evidence="57">2.3.1.25</ecNumber>
        <ecNumber evidence="8">2.3.1.51</ecNumber>
        <ecNumber evidence="56">2.3.1.67</ecNumber>
    </recommendedName>
    <alternativeName>
        <fullName evidence="62">1-acylglycerol-3-phosphate O-acyltransferase</fullName>
    </alternativeName>
    <alternativeName>
        <fullName evidence="60">1-acylglycerophosphocholine O-acyltransferase</fullName>
    </alternativeName>
    <alternativeName>
        <fullName evidence="63">1-alkenylglycerophosphocholine O-acyltransferase</fullName>
    </alternativeName>
    <alternativeName>
        <fullName evidence="59">1-alkylglycerophosphocholine O-acetyltransferase</fullName>
    </alternativeName>
    <alternativeName>
        <fullName evidence="61">Acetyl-CoA:lyso-platelet-activating factor acetyltransferase</fullName>
    </alternativeName>
    <alternativeName>
        <fullName evidence="64">Acyltransferase-like 2</fullName>
    </alternativeName>
</protein>
<keyword evidence="20" id="KW-0333">Golgi apparatus</keyword>
<comment type="catalytic activity">
    <reaction evidence="50">
        <text>a 1-O-alkyl-sn-glycero-3-phosphocholine + acetyl-CoA = a 1-O-alkyl-2-acetyl-sn-glycero-3-phosphocholine + CoA</text>
        <dbReference type="Rhea" id="RHEA:18461"/>
        <dbReference type="ChEBI" id="CHEBI:30909"/>
        <dbReference type="ChEBI" id="CHEBI:36707"/>
        <dbReference type="ChEBI" id="CHEBI:57287"/>
        <dbReference type="ChEBI" id="CHEBI:57288"/>
        <dbReference type="EC" id="2.3.1.67"/>
    </reaction>
</comment>
<evidence type="ECO:0000256" key="29">
    <source>
        <dbReference type="ARBA" id="ARBA00026120"/>
    </source>
</evidence>
<keyword evidence="9" id="KW-1003">Cell membrane</keyword>
<comment type="catalytic activity">
    <reaction evidence="32">
        <text>1-(9Z-octadecenoyl)-sn-glycero-3-phosphocholine + hexadecanoyl-CoA = 1-(9Z-octadecenoyl)-2-hexadecanoyl-sn-glycero-3-phosphocholine + CoA</text>
        <dbReference type="Rhea" id="RHEA:37383"/>
        <dbReference type="ChEBI" id="CHEBI:28610"/>
        <dbReference type="ChEBI" id="CHEBI:57287"/>
        <dbReference type="ChEBI" id="CHEBI:57379"/>
        <dbReference type="ChEBI" id="CHEBI:74667"/>
    </reaction>
    <physiologicalReaction direction="left-to-right" evidence="32">
        <dbReference type="Rhea" id="RHEA:37384"/>
    </physiologicalReaction>
</comment>
<evidence type="ECO:0000256" key="65">
    <source>
        <dbReference type="SAM" id="Phobius"/>
    </source>
</evidence>
<evidence type="ECO:0000256" key="4">
    <source>
        <dbReference type="ARBA" id="ARBA00004502"/>
    </source>
</evidence>
<dbReference type="GO" id="GO:0047192">
    <property type="term" value="F:1-alkylglycerophosphocholine O-acetyltransferase activity"/>
    <property type="evidence" value="ECO:0007669"/>
    <property type="project" value="UniProtKB-EC"/>
</dbReference>
<comment type="catalytic activity">
    <reaction evidence="48">
        <text>(9Z,12Z)-octadecadienoyl-CoA + 1-hexadecanoyl-sn-glycero-3-phosphocholine = 1-hexadecanoyl-2-(9Z,12Z-octadecadienoyl)-sn-glycero-3-phosphocholine + CoA</text>
        <dbReference type="Rhea" id="RHEA:35995"/>
        <dbReference type="ChEBI" id="CHEBI:57287"/>
        <dbReference type="ChEBI" id="CHEBI:57383"/>
        <dbReference type="ChEBI" id="CHEBI:72998"/>
        <dbReference type="ChEBI" id="CHEBI:73002"/>
    </reaction>
    <physiologicalReaction direction="left-to-right" evidence="48">
        <dbReference type="Rhea" id="RHEA:35996"/>
    </physiologicalReaction>
</comment>
<evidence type="ECO:0000256" key="35">
    <source>
        <dbReference type="ARBA" id="ARBA00050784"/>
    </source>
</evidence>
<comment type="pathway">
    <text evidence="6">Lipid metabolism; phospholipid metabolism.</text>
</comment>
<dbReference type="Proteomes" id="UP000694395">
    <property type="component" value="Chromosome 18"/>
</dbReference>
<evidence type="ECO:0000256" key="45">
    <source>
        <dbReference type="ARBA" id="ARBA00051685"/>
    </source>
</evidence>
<evidence type="ECO:0000256" key="25">
    <source>
        <dbReference type="ARBA" id="ARBA00023315"/>
    </source>
</evidence>
<evidence type="ECO:0000256" key="42">
    <source>
        <dbReference type="ARBA" id="ARBA00051483"/>
    </source>
</evidence>
<evidence type="ECO:0000313" key="68">
    <source>
        <dbReference type="Proteomes" id="UP000694395"/>
    </source>
</evidence>
<sequence>MKLPDEQHPSLEIRDGSDLPTPFRNPFVHELRFTPLEKIRIGVMTVTVFPVRLFFAVFLMLLAWPFAFAASLGRSELAVETETWWRRICDIALRVIMRAMWFCGGFHWVTVKGEPAPPSQAPILTLAPHSSYFDAIPITMTMASIVMKTESKNIPVWGTLIKFIRPVFVSRSDQDSRRKTVEEIKRRAHAGGEWPQIMIFPEGTCTNRSCLITFKPGAFIPAVPVQPVVLRYPNKMDTITWTWQGPGAFEILWLTLCQFHNPIEIEYLPLYTPSEEEKNNPALFANNVRHIMAKALELPITDLSFDDCQLSQAKGPLRVPTNSSLLQFNRLARRLGLRTGTTDTVLQQQASRARNIWGYRLGLEDFAQYLDLPVTDMLTELHSLFNQHGDGQIDVREYVIALSVVCQPSKAMDTLRLAFGMYEAKEDRAIVEKELASILRTALGVAEVDVTELFSAIDTLDAGKITHDDFCRFVVQHPDFAQEYLLSSRETPSTPHTVPLTNGFSVDHYNTEEPTCSLPGQKKKDN</sequence>
<dbReference type="GO" id="GO:0005886">
    <property type="term" value="C:plasma membrane"/>
    <property type="evidence" value="ECO:0007669"/>
    <property type="project" value="UniProtKB-SubCell"/>
</dbReference>
<evidence type="ECO:0000256" key="18">
    <source>
        <dbReference type="ARBA" id="ARBA00022968"/>
    </source>
</evidence>
<dbReference type="GO" id="GO:0008654">
    <property type="term" value="P:phospholipid biosynthetic process"/>
    <property type="evidence" value="ECO:0007669"/>
    <property type="project" value="UniProtKB-KW"/>
</dbReference>
<proteinExistence type="inferred from homology"/>
<dbReference type="InterPro" id="IPR002123">
    <property type="entry name" value="Plipid/glycerol_acylTrfase"/>
</dbReference>
<comment type="catalytic activity">
    <reaction evidence="33">
        <text>1-acyl-sn-glycero-3-phospho-(1'-sn-glycerol) + hexadecanoyl-CoA = 1-acyl-2-hexadecanoyl-sn-glycero-3-phospho-(1'-sn-glycerol) + CoA</text>
        <dbReference type="Rhea" id="RHEA:37807"/>
        <dbReference type="ChEBI" id="CHEBI:57287"/>
        <dbReference type="ChEBI" id="CHEBI:57379"/>
        <dbReference type="ChEBI" id="CHEBI:64840"/>
        <dbReference type="ChEBI" id="CHEBI:75280"/>
    </reaction>
    <physiologicalReaction direction="left-to-right" evidence="33">
        <dbReference type="Rhea" id="RHEA:37808"/>
    </physiologicalReaction>
</comment>
<evidence type="ECO:0000256" key="15">
    <source>
        <dbReference type="ARBA" id="ARBA00022737"/>
    </source>
</evidence>
<comment type="catalytic activity">
    <reaction evidence="42">
        <text>decanoyl-CoA + 1-hexadecanoyl-sn-glycero-3-phosphocholine = 1-hexadecanoyl-2-decanoyl-sn-glycero-3-phosphocholine + CoA</text>
        <dbReference type="Rhea" id="RHEA:37863"/>
        <dbReference type="ChEBI" id="CHEBI:57287"/>
        <dbReference type="ChEBI" id="CHEBI:61430"/>
        <dbReference type="ChEBI" id="CHEBI:72998"/>
        <dbReference type="ChEBI" id="CHEBI:75300"/>
    </reaction>
    <physiologicalReaction direction="left-to-right" evidence="42">
        <dbReference type="Rhea" id="RHEA:37864"/>
    </physiologicalReaction>
</comment>
<name>A0A8C7REF0_ONCMY</name>
<comment type="catalytic activity">
    <reaction evidence="44">
        <text>1-O-hexadecyl-sn-glycero-3-phosphocholine + acetyl-CoA = 1-O-hexadecyl-2-acetyl-sn-glycero-3-phosphocholine + CoA</text>
        <dbReference type="Rhea" id="RHEA:37719"/>
        <dbReference type="ChEBI" id="CHEBI:44811"/>
        <dbReference type="ChEBI" id="CHEBI:57287"/>
        <dbReference type="ChEBI" id="CHEBI:57288"/>
        <dbReference type="ChEBI" id="CHEBI:64496"/>
    </reaction>
    <physiologicalReaction direction="left-to-right" evidence="44">
        <dbReference type="Rhea" id="RHEA:37720"/>
    </physiologicalReaction>
</comment>
<evidence type="ECO:0000256" key="24">
    <source>
        <dbReference type="ARBA" id="ARBA00023264"/>
    </source>
</evidence>
<evidence type="ECO:0000256" key="34">
    <source>
        <dbReference type="ARBA" id="ARBA00050747"/>
    </source>
</evidence>
<evidence type="ECO:0000256" key="58">
    <source>
        <dbReference type="ARBA" id="ARBA00073955"/>
    </source>
</evidence>
<evidence type="ECO:0000256" key="37">
    <source>
        <dbReference type="ARBA" id="ARBA00050957"/>
    </source>
</evidence>
<evidence type="ECO:0000256" key="12">
    <source>
        <dbReference type="ARBA" id="ARBA00022679"/>
    </source>
</evidence>
<accession>A0A8C7REF0</accession>
<evidence type="ECO:0000256" key="27">
    <source>
        <dbReference type="ARBA" id="ARBA00024623"/>
    </source>
</evidence>
<organism evidence="67 68">
    <name type="scientific">Oncorhynchus mykiss</name>
    <name type="common">Rainbow trout</name>
    <name type="synonym">Salmo gairdneri</name>
    <dbReference type="NCBI Taxonomy" id="8022"/>
    <lineage>
        <taxon>Eukaryota</taxon>
        <taxon>Metazoa</taxon>
        <taxon>Chordata</taxon>
        <taxon>Craniata</taxon>
        <taxon>Vertebrata</taxon>
        <taxon>Euteleostomi</taxon>
        <taxon>Actinopterygii</taxon>
        <taxon>Neopterygii</taxon>
        <taxon>Teleostei</taxon>
        <taxon>Protacanthopterygii</taxon>
        <taxon>Salmoniformes</taxon>
        <taxon>Salmonidae</taxon>
        <taxon>Salmoninae</taxon>
        <taxon>Oncorhynchus</taxon>
    </lineage>
</organism>
<evidence type="ECO:0000256" key="16">
    <source>
        <dbReference type="ARBA" id="ARBA00022824"/>
    </source>
</evidence>
<comment type="catalytic activity">
    <reaction evidence="35">
        <text>a 1-acyl-sn-glycero-3-phosphate + hexadecanoyl-CoA = 1-acyl-2-hexadecanoyl-sn-glycero-3-phosphate + CoA</text>
        <dbReference type="Rhea" id="RHEA:33315"/>
        <dbReference type="ChEBI" id="CHEBI:57287"/>
        <dbReference type="ChEBI" id="CHEBI:57379"/>
        <dbReference type="ChEBI" id="CHEBI:57970"/>
        <dbReference type="ChEBI" id="CHEBI:64862"/>
    </reaction>
    <physiologicalReaction direction="left-to-right" evidence="35">
        <dbReference type="Rhea" id="RHEA:33316"/>
    </physiologicalReaction>
</comment>
<comment type="catalytic activity">
    <reaction evidence="43">
        <text>1-hexadecanoyl-sn-glycero-3-phospho-(1'-sn-glycerol) + hexadecanoyl-CoA = 1,2-dihexadecanoyl-sn-glycero-3-phospho-(1'-sn-glycerol) + CoA</text>
        <dbReference type="Rhea" id="RHEA:35851"/>
        <dbReference type="ChEBI" id="CHEBI:57287"/>
        <dbReference type="ChEBI" id="CHEBI:57379"/>
        <dbReference type="ChEBI" id="CHEBI:72829"/>
        <dbReference type="ChEBI" id="CHEBI:75158"/>
    </reaction>
    <physiologicalReaction direction="left-to-right" evidence="43">
        <dbReference type="Rhea" id="RHEA:35852"/>
    </physiologicalReaction>
</comment>
<comment type="catalytic activity">
    <reaction evidence="38">
        <text>hexanoyl-CoA + 1-hexadecanoyl-sn-glycero-3-phosphocholine = 1-hexadecanoyl-2-hexanoyl-sn-glycero-3-phosphocholine + CoA</text>
        <dbReference type="Rhea" id="RHEA:37855"/>
        <dbReference type="ChEBI" id="CHEBI:57287"/>
        <dbReference type="ChEBI" id="CHEBI:62620"/>
        <dbReference type="ChEBI" id="CHEBI:72998"/>
        <dbReference type="ChEBI" id="CHEBI:75301"/>
    </reaction>
    <physiologicalReaction direction="left-to-right" evidence="38">
        <dbReference type="Rhea" id="RHEA:37856"/>
    </physiologicalReaction>
</comment>
<evidence type="ECO:0000256" key="3">
    <source>
        <dbReference type="ARBA" id="ARBA00004401"/>
    </source>
</evidence>
<dbReference type="GO" id="GO:0047159">
    <property type="term" value="F:plasmalogen synthase activity"/>
    <property type="evidence" value="ECO:0007669"/>
    <property type="project" value="UniProtKB-EC"/>
</dbReference>
<comment type="catalytic activity">
    <reaction evidence="49">
        <text>octanoyl-CoA + 1-hexadecanoyl-sn-glycero-3-phosphocholine = 1-hexadecanoyl-2-octanoyl-sn-glycero-3-phosphocholine + CoA</text>
        <dbReference type="Rhea" id="RHEA:37859"/>
        <dbReference type="ChEBI" id="CHEBI:57287"/>
        <dbReference type="ChEBI" id="CHEBI:57386"/>
        <dbReference type="ChEBI" id="CHEBI:72998"/>
        <dbReference type="ChEBI" id="CHEBI:75302"/>
    </reaction>
    <physiologicalReaction direction="left-to-right" evidence="49">
        <dbReference type="Rhea" id="RHEA:37860"/>
    </physiologicalReaction>
</comment>
<keyword evidence="21" id="KW-0443">Lipid metabolism</keyword>
<evidence type="ECO:0000256" key="43">
    <source>
        <dbReference type="ARBA" id="ARBA00051498"/>
    </source>
</evidence>
<dbReference type="InterPro" id="IPR045252">
    <property type="entry name" value="LPCAT1-like"/>
</dbReference>